<reference evidence="1 2" key="1">
    <citation type="submission" date="2023-03" db="EMBL/GenBank/DDBJ databases">
        <title>WGS of Gossypium arboreum.</title>
        <authorList>
            <person name="Yu D."/>
        </authorList>
    </citation>
    <scope>NUCLEOTIDE SEQUENCE [LARGE SCALE GENOMIC DNA]</scope>
    <source>
        <tissue evidence="1">Leaf</tissue>
    </source>
</reference>
<evidence type="ECO:0000313" key="1">
    <source>
        <dbReference type="EMBL" id="KAK5842377.1"/>
    </source>
</evidence>
<evidence type="ECO:0000313" key="2">
    <source>
        <dbReference type="Proteomes" id="UP001358586"/>
    </source>
</evidence>
<protein>
    <recommendedName>
        <fullName evidence="3">RNase H type-1 domain-containing protein</fullName>
    </recommendedName>
</protein>
<sequence>MLPSQPIGRKWINPPCGVVKINVDAAIEEGKMGLSVIVKDKDGFLLGRYGYVKDMTFNSEWAEIMAIEEDVSLAKKFEFKKGEYSTLGWQTPFKPLTYTTRLGNFLKSDSPLGVRCPLVVLVVCLSTILYLNGSALLSSCPRIFKSYPLW</sequence>
<evidence type="ECO:0008006" key="3">
    <source>
        <dbReference type="Google" id="ProtNLM"/>
    </source>
</evidence>
<name>A0ABR0QU26_GOSAR</name>
<dbReference type="Proteomes" id="UP001358586">
    <property type="component" value="Chromosome 2"/>
</dbReference>
<dbReference type="EMBL" id="JARKNE010000002">
    <property type="protein sequence ID" value="KAK5842377.1"/>
    <property type="molecule type" value="Genomic_DNA"/>
</dbReference>
<proteinExistence type="predicted"/>
<comment type="caution">
    <text evidence="1">The sequence shown here is derived from an EMBL/GenBank/DDBJ whole genome shotgun (WGS) entry which is preliminary data.</text>
</comment>
<gene>
    <name evidence="1" type="ORF">PVK06_004727</name>
</gene>
<accession>A0ABR0QU26</accession>
<organism evidence="1 2">
    <name type="scientific">Gossypium arboreum</name>
    <name type="common">Tree cotton</name>
    <name type="synonym">Gossypium nanking</name>
    <dbReference type="NCBI Taxonomy" id="29729"/>
    <lineage>
        <taxon>Eukaryota</taxon>
        <taxon>Viridiplantae</taxon>
        <taxon>Streptophyta</taxon>
        <taxon>Embryophyta</taxon>
        <taxon>Tracheophyta</taxon>
        <taxon>Spermatophyta</taxon>
        <taxon>Magnoliopsida</taxon>
        <taxon>eudicotyledons</taxon>
        <taxon>Gunneridae</taxon>
        <taxon>Pentapetalae</taxon>
        <taxon>rosids</taxon>
        <taxon>malvids</taxon>
        <taxon>Malvales</taxon>
        <taxon>Malvaceae</taxon>
        <taxon>Malvoideae</taxon>
        <taxon>Gossypium</taxon>
    </lineage>
</organism>
<keyword evidence="2" id="KW-1185">Reference proteome</keyword>